<name>A0A1D8A5T7_9SPHN</name>
<keyword evidence="1" id="KW-0808">Transferase</keyword>
<dbReference type="Gene3D" id="3.30.230.120">
    <property type="match status" value="1"/>
</dbReference>
<dbReference type="EMBL" id="CP017075">
    <property type="protein sequence ID" value="AOR77489.1"/>
    <property type="molecule type" value="Genomic_DNA"/>
</dbReference>
<proteinExistence type="inferred from homology"/>
<dbReference type="PANTHER" id="PTHR32463">
    <property type="entry name" value="L-FUCOSE KINASE"/>
    <property type="match status" value="1"/>
</dbReference>
<keyword evidence="9" id="KW-1185">Reference proteome</keyword>
<dbReference type="RefSeq" id="WP_069708496.1">
    <property type="nucleotide sequence ID" value="NZ_CP017075.1"/>
</dbReference>
<protein>
    <submittedName>
        <fullName evidence="8">Dehydrogenase</fullName>
    </submittedName>
</protein>
<dbReference type="GO" id="GO:0042352">
    <property type="term" value="P:GDP-L-fucose salvage"/>
    <property type="evidence" value="ECO:0007669"/>
    <property type="project" value="TreeGrafter"/>
</dbReference>
<dbReference type="InterPro" id="IPR014606">
    <property type="entry name" value="Heptose_7-P_kinase"/>
</dbReference>
<dbReference type="InterPro" id="IPR052203">
    <property type="entry name" value="GHMP_Kinase-Related"/>
</dbReference>
<dbReference type="PIRSF" id="PIRSF036406">
    <property type="entry name" value="Hept_kin"/>
    <property type="match status" value="1"/>
</dbReference>
<evidence type="ECO:0000259" key="6">
    <source>
        <dbReference type="Pfam" id="PF00288"/>
    </source>
</evidence>
<dbReference type="AlphaFoldDB" id="A0A1D8A5T7"/>
<dbReference type="InterPro" id="IPR036554">
    <property type="entry name" value="GHMP_kinase_C_sf"/>
</dbReference>
<evidence type="ECO:0000313" key="8">
    <source>
        <dbReference type="EMBL" id="AOR77489.1"/>
    </source>
</evidence>
<dbReference type="InterPro" id="IPR013750">
    <property type="entry name" value="GHMP_kinase_C_dom"/>
</dbReference>
<evidence type="ECO:0000256" key="2">
    <source>
        <dbReference type="ARBA" id="ARBA00022741"/>
    </source>
</evidence>
<dbReference type="PANTHER" id="PTHR32463:SF0">
    <property type="entry name" value="L-FUCOSE KINASE"/>
    <property type="match status" value="1"/>
</dbReference>
<keyword evidence="2" id="KW-0547">Nucleotide-binding</keyword>
<dbReference type="SUPFAM" id="SSF54211">
    <property type="entry name" value="Ribosomal protein S5 domain 2-like"/>
    <property type="match status" value="1"/>
</dbReference>
<dbReference type="InterPro" id="IPR001174">
    <property type="entry name" value="HddA/FKP"/>
</dbReference>
<reference evidence="9" key="1">
    <citation type="journal article" date="2017" name="J. Biotechnol.">
        <title>Complete genome sequence of Novosphingobium resinovorum SA1, a versatile xenobiotic-degrading bacterium capable of utilizing sulfanilic acid.</title>
        <authorList>
            <person name="Hegedus B."/>
            <person name="Kos P.B."/>
            <person name="Balint B."/>
            <person name="Maroti G."/>
            <person name="Gan H.M."/>
            <person name="Perei K."/>
            <person name="Rakhely G."/>
        </authorList>
    </citation>
    <scope>NUCLEOTIDE SEQUENCE [LARGE SCALE GENOMIC DNA]</scope>
    <source>
        <strain evidence="9">SA1</strain>
    </source>
</reference>
<gene>
    <name evidence="8" type="ORF">BES08_12530</name>
</gene>
<evidence type="ECO:0000256" key="3">
    <source>
        <dbReference type="ARBA" id="ARBA00022777"/>
    </source>
</evidence>
<accession>A0A1D8A5T7</accession>
<dbReference type="SUPFAM" id="SSF55060">
    <property type="entry name" value="GHMP Kinase, C-terminal domain"/>
    <property type="match status" value="1"/>
</dbReference>
<dbReference type="InterPro" id="IPR006204">
    <property type="entry name" value="GHMP_kinase_N_dom"/>
</dbReference>
<dbReference type="GO" id="GO:0050201">
    <property type="term" value="F:fucokinase activity"/>
    <property type="evidence" value="ECO:0007669"/>
    <property type="project" value="TreeGrafter"/>
</dbReference>
<dbReference type="PRINTS" id="PR00960">
    <property type="entry name" value="LMBPPROTEIN"/>
</dbReference>
<evidence type="ECO:0000256" key="4">
    <source>
        <dbReference type="ARBA" id="ARBA00022840"/>
    </source>
</evidence>
<feature type="domain" description="GHMP kinase N-terminal" evidence="6">
    <location>
        <begin position="89"/>
        <end position="175"/>
    </location>
</feature>
<evidence type="ECO:0000256" key="5">
    <source>
        <dbReference type="ARBA" id="ARBA00038121"/>
    </source>
</evidence>
<comment type="similarity">
    <text evidence="5">Belongs to the GHMP kinase family.</text>
</comment>
<dbReference type="GO" id="GO:0005524">
    <property type="term" value="F:ATP binding"/>
    <property type="evidence" value="ECO:0007669"/>
    <property type="project" value="UniProtKB-KW"/>
</dbReference>
<dbReference type="Pfam" id="PF00288">
    <property type="entry name" value="GHMP_kinases_N"/>
    <property type="match status" value="1"/>
</dbReference>
<evidence type="ECO:0000259" key="7">
    <source>
        <dbReference type="Pfam" id="PF08544"/>
    </source>
</evidence>
<sequence length="351" mass="37964">MFERLIHRNVRARSPLRLGLGGGGTDLLPYCDDFGGVVLNATIDRYAYAHLASRDDGRIVFRADDLGSEDELPATLDFSIREGLVLHRATYKLMMERYNDGKAMPLTISTTIDVPAGSGLGASSALTVALIEAFALALKLPLGPYDIAEMAYDIERVQLGLLGGKQDQYAAAFGGFNFIEFLKGGIGVIVNPLRLHREYLNEFESSLVICFSGQSRESARIIEDQISGLKQMDDKTIVSMHEIKEHATRMKTMLLGGKIRQTADVLQQAWLAKKNTATTISNGTIDGLLDVALRNGAWGGKVSGAGGGGFIMLLADPSLRHHLIEALNDAGGNASAVRLTFEGVEAWVVPE</sequence>
<feature type="domain" description="GHMP kinase C-terminal" evidence="7">
    <location>
        <begin position="273"/>
        <end position="331"/>
    </location>
</feature>
<keyword evidence="3" id="KW-0418">Kinase</keyword>
<keyword evidence="4" id="KW-0067">ATP-binding</keyword>
<dbReference type="Proteomes" id="UP000094626">
    <property type="component" value="Chromosome"/>
</dbReference>
<evidence type="ECO:0000313" key="9">
    <source>
        <dbReference type="Proteomes" id="UP000094626"/>
    </source>
</evidence>
<dbReference type="InterPro" id="IPR020568">
    <property type="entry name" value="Ribosomal_Su5_D2-typ_SF"/>
</dbReference>
<dbReference type="Pfam" id="PF08544">
    <property type="entry name" value="GHMP_kinases_C"/>
    <property type="match status" value="1"/>
</dbReference>
<dbReference type="KEGG" id="nre:BES08_12530"/>
<organism evidence="8 9">
    <name type="scientific">Novosphingobium resinovorum</name>
    <dbReference type="NCBI Taxonomy" id="158500"/>
    <lineage>
        <taxon>Bacteria</taxon>
        <taxon>Pseudomonadati</taxon>
        <taxon>Pseudomonadota</taxon>
        <taxon>Alphaproteobacteria</taxon>
        <taxon>Sphingomonadales</taxon>
        <taxon>Sphingomonadaceae</taxon>
        <taxon>Novosphingobium</taxon>
    </lineage>
</organism>
<evidence type="ECO:0000256" key="1">
    <source>
        <dbReference type="ARBA" id="ARBA00022679"/>
    </source>
</evidence>
<dbReference type="OrthoDB" id="9812992at2"/>